<dbReference type="AlphaFoldDB" id="U3BGJ5"/>
<evidence type="ECO:0000313" key="2">
    <source>
        <dbReference type="EMBL" id="GAD68799.1"/>
    </source>
</evidence>
<dbReference type="RefSeq" id="WP_021706767.1">
    <property type="nucleotide sequence ID" value="NZ_BATJ01000019.1"/>
</dbReference>
<dbReference type="Proteomes" id="UP000016570">
    <property type="component" value="Unassembled WGS sequence"/>
</dbReference>
<reference evidence="2 3" key="1">
    <citation type="submission" date="2013-09" db="EMBL/GenBank/DDBJ databases">
        <title>Whole genome shotgun sequence of Vibrio proteolyticus NBRC 13287.</title>
        <authorList>
            <person name="Isaki S."/>
            <person name="Hosoyama A."/>
            <person name="Numata M."/>
            <person name="Hashimoto M."/>
            <person name="Hosoyama Y."/>
            <person name="Tsuchikane K."/>
            <person name="Noguchi M."/>
            <person name="Hirakata S."/>
            <person name="Ichikawa N."/>
            <person name="Ohji S."/>
            <person name="Yamazoe A."/>
            <person name="Fujita N."/>
        </authorList>
    </citation>
    <scope>NUCLEOTIDE SEQUENCE [LARGE SCALE GENOMIC DNA]</scope>
    <source>
        <strain evidence="2 3">NBRC 13287</strain>
    </source>
</reference>
<organism evidence="2 3">
    <name type="scientific">Vibrio proteolyticus NBRC 13287</name>
    <dbReference type="NCBI Taxonomy" id="1219065"/>
    <lineage>
        <taxon>Bacteria</taxon>
        <taxon>Pseudomonadati</taxon>
        <taxon>Pseudomonadota</taxon>
        <taxon>Gammaproteobacteria</taxon>
        <taxon>Vibrionales</taxon>
        <taxon>Vibrionaceae</taxon>
        <taxon>Vibrio</taxon>
    </lineage>
</organism>
<proteinExistence type="predicted"/>
<keyword evidence="3" id="KW-1185">Reference proteome</keyword>
<evidence type="ECO:0000256" key="1">
    <source>
        <dbReference type="SAM" id="Coils"/>
    </source>
</evidence>
<name>U3BGJ5_VIBPR</name>
<sequence length="100" mass="11824">MIAKHRNYLLMGTEYFHARMQVNPVGVLDVDIVENQQHYRSNFDDLKFEKQGKHVRVIGREEVRGARPWQLTLAEKDADDLHQIIEQASEELEILHRDLM</sequence>
<keyword evidence="1" id="KW-0175">Coiled coil</keyword>
<feature type="coiled-coil region" evidence="1">
    <location>
        <begin position="71"/>
        <end position="98"/>
    </location>
</feature>
<gene>
    <name evidence="2" type="ORF">VPR01S_19_00810</name>
</gene>
<protein>
    <submittedName>
        <fullName evidence="2">Uncharacterized protein</fullName>
    </submittedName>
</protein>
<accession>U3BGJ5</accession>
<dbReference type="eggNOG" id="ENOG502ZQW4">
    <property type="taxonomic scope" value="Bacteria"/>
</dbReference>
<dbReference type="EMBL" id="BATJ01000019">
    <property type="protein sequence ID" value="GAD68799.1"/>
    <property type="molecule type" value="Genomic_DNA"/>
</dbReference>
<comment type="caution">
    <text evidence="2">The sequence shown here is derived from an EMBL/GenBank/DDBJ whole genome shotgun (WGS) entry which is preliminary data.</text>
</comment>
<evidence type="ECO:0000313" key="3">
    <source>
        <dbReference type="Proteomes" id="UP000016570"/>
    </source>
</evidence>